<feature type="region of interest" description="Disordered" evidence="7">
    <location>
        <begin position="1813"/>
        <end position="1842"/>
    </location>
</feature>
<feature type="compositionally biased region" description="Basic and acidic residues" evidence="7">
    <location>
        <begin position="1201"/>
        <end position="1211"/>
    </location>
</feature>
<dbReference type="InterPro" id="IPR019748">
    <property type="entry name" value="FERM_central"/>
</dbReference>
<evidence type="ECO:0000256" key="7">
    <source>
        <dbReference type="SAM" id="MobiDB-lite"/>
    </source>
</evidence>
<dbReference type="GO" id="GO:0009887">
    <property type="term" value="P:animal organ morphogenesis"/>
    <property type="evidence" value="ECO:0007669"/>
    <property type="project" value="UniProtKB-ARBA"/>
</dbReference>
<feature type="compositionally biased region" description="Basic and acidic residues" evidence="7">
    <location>
        <begin position="967"/>
        <end position="1022"/>
    </location>
</feature>
<feature type="region of interest" description="Disordered" evidence="7">
    <location>
        <begin position="1"/>
        <end position="39"/>
    </location>
</feature>
<dbReference type="InterPro" id="IPR018979">
    <property type="entry name" value="FERM_N"/>
</dbReference>
<dbReference type="GO" id="GO:0008092">
    <property type="term" value="F:cytoskeletal protein binding"/>
    <property type="evidence" value="ECO:0007669"/>
    <property type="project" value="InterPro"/>
</dbReference>
<feature type="compositionally biased region" description="Low complexity" evidence="7">
    <location>
        <begin position="1090"/>
        <end position="1105"/>
    </location>
</feature>
<dbReference type="Pfam" id="PF08736">
    <property type="entry name" value="FA"/>
    <property type="match status" value="1"/>
</dbReference>
<feature type="compositionally biased region" description="Acidic residues" evidence="7">
    <location>
        <begin position="1212"/>
        <end position="1223"/>
    </location>
</feature>
<keyword evidence="4" id="KW-0677">Repeat</keyword>
<dbReference type="Pfam" id="PF00373">
    <property type="entry name" value="FERM_M"/>
    <property type="match status" value="1"/>
</dbReference>
<dbReference type="Gene3D" id="2.30.29.30">
    <property type="entry name" value="Pleckstrin-homology domain (PH domain)/Phosphotyrosine-binding domain (PTB)"/>
    <property type="match status" value="3"/>
</dbReference>
<dbReference type="CDD" id="cd13193">
    <property type="entry name" value="FERM_C_FARP1-like"/>
    <property type="match status" value="1"/>
</dbReference>
<dbReference type="STRING" id="195883.A0A482WUD3"/>
<feature type="compositionally biased region" description="Basic and acidic residues" evidence="7">
    <location>
        <begin position="1231"/>
        <end position="1242"/>
    </location>
</feature>
<evidence type="ECO:0000259" key="10">
    <source>
        <dbReference type="PROSITE" id="PS50057"/>
    </source>
</evidence>
<feature type="region of interest" description="Disordered" evidence="7">
    <location>
        <begin position="1654"/>
        <end position="1680"/>
    </location>
</feature>
<feature type="compositionally biased region" description="Basic residues" evidence="7">
    <location>
        <begin position="1773"/>
        <end position="1790"/>
    </location>
</feature>
<feature type="region of interest" description="Disordered" evidence="7">
    <location>
        <begin position="1135"/>
        <end position="1242"/>
    </location>
</feature>
<dbReference type="InterPro" id="IPR051835">
    <property type="entry name" value="RAC1-GEF"/>
</dbReference>
<evidence type="ECO:0000313" key="12">
    <source>
        <dbReference type="Proteomes" id="UP000291343"/>
    </source>
</evidence>
<dbReference type="PRINTS" id="PR00661">
    <property type="entry name" value="ERMFAMILY"/>
</dbReference>
<dbReference type="Pfam" id="PF00169">
    <property type="entry name" value="PH"/>
    <property type="match status" value="2"/>
</dbReference>
<feature type="region of interest" description="Disordered" evidence="7">
    <location>
        <begin position="1745"/>
        <end position="1793"/>
    </location>
</feature>
<dbReference type="SMART" id="SM00295">
    <property type="entry name" value="B41"/>
    <property type="match status" value="1"/>
</dbReference>
<dbReference type="InterPro" id="IPR019749">
    <property type="entry name" value="Band_41_domain"/>
</dbReference>
<feature type="region of interest" description="Disordered" evidence="7">
    <location>
        <begin position="504"/>
        <end position="562"/>
    </location>
</feature>
<dbReference type="PANTHER" id="PTHR45858">
    <property type="entry name" value="FERM DOMAIN CONTAINING PROTEIN"/>
    <property type="match status" value="1"/>
</dbReference>
<dbReference type="InterPro" id="IPR000219">
    <property type="entry name" value="DH_dom"/>
</dbReference>
<feature type="compositionally biased region" description="Low complexity" evidence="7">
    <location>
        <begin position="622"/>
        <end position="637"/>
    </location>
</feature>
<dbReference type="Pfam" id="PF09379">
    <property type="entry name" value="FERM_N"/>
    <property type="match status" value="1"/>
</dbReference>
<dbReference type="SMART" id="SM01195">
    <property type="entry name" value="FA"/>
    <property type="match status" value="1"/>
</dbReference>
<feature type="region of interest" description="Disordered" evidence="7">
    <location>
        <begin position="599"/>
        <end position="639"/>
    </location>
</feature>
<feature type="compositionally biased region" description="Basic residues" evidence="7">
    <location>
        <begin position="830"/>
        <end position="841"/>
    </location>
</feature>
<feature type="compositionally biased region" description="Basic and acidic residues" evidence="7">
    <location>
        <begin position="847"/>
        <end position="857"/>
    </location>
</feature>
<dbReference type="PROSITE" id="PS50057">
    <property type="entry name" value="FERM_3"/>
    <property type="match status" value="1"/>
</dbReference>
<feature type="region of interest" description="Disordered" evidence="7">
    <location>
        <begin position="1079"/>
        <end position="1105"/>
    </location>
</feature>
<dbReference type="OrthoDB" id="9990815at2759"/>
<feature type="compositionally biased region" description="Basic and acidic residues" evidence="7">
    <location>
        <begin position="922"/>
        <end position="935"/>
    </location>
</feature>
<feature type="compositionally biased region" description="Basic and acidic residues" evidence="7">
    <location>
        <begin position="877"/>
        <end position="888"/>
    </location>
</feature>
<dbReference type="InterPro" id="IPR018980">
    <property type="entry name" value="FERM_PH-like_C"/>
</dbReference>
<dbReference type="InterPro" id="IPR000299">
    <property type="entry name" value="FERM_domain"/>
</dbReference>
<dbReference type="InterPro" id="IPR035963">
    <property type="entry name" value="FERM_2"/>
</dbReference>
<feature type="region of interest" description="Disordered" evidence="7">
    <location>
        <begin position="909"/>
        <end position="1045"/>
    </location>
</feature>
<dbReference type="GO" id="GO:0005912">
    <property type="term" value="C:adherens junction"/>
    <property type="evidence" value="ECO:0007669"/>
    <property type="project" value="UniProtKB-SubCell"/>
</dbReference>
<dbReference type="InterPro" id="IPR035899">
    <property type="entry name" value="DBL_dom_sf"/>
</dbReference>
<feature type="compositionally biased region" description="Low complexity" evidence="7">
    <location>
        <begin position="1420"/>
        <end position="1431"/>
    </location>
</feature>
<dbReference type="SUPFAM" id="SSF47031">
    <property type="entry name" value="Second domain of FERM"/>
    <property type="match status" value="1"/>
</dbReference>
<dbReference type="FunFam" id="2.30.29.30:FF:000002">
    <property type="entry name" value="Band 4.1-like protein 5 isoform 1"/>
    <property type="match status" value="1"/>
</dbReference>
<feature type="compositionally biased region" description="Polar residues" evidence="7">
    <location>
        <begin position="1529"/>
        <end position="1538"/>
    </location>
</feature>
<evidence type="ECO:0000259" key="9">
    <source>
        <dbReference type="PROSITE" id="PS50010"/>
    </source>
</evidence>
<evidence type="ECO:0000256" key="2">
    <source>
        <dbReference type="ARBA" id="ARBA00022025"/>
    </source>
</evidence>
<feature type="compositionally biased region" description="Polar residues" evidence="7">
    <location>
        <begin position="1658"/>
        <end position="1679"/>
    </location>
</feature>
<evidence type="ECO:0000256" key="3">
    <source>
        <dbReference type="ARBA" id="ARBA00022658"/>
    </source>
</evidence>
<protein>
    <recommendedName>
        <fullName evidence="2">Moesin/ezrin/radixin homolog 1</fullName>
    </recommendedName>
</protein>
<feature type="region of interest" description="Disordered" evidence="7">
    <location>
        <begin position="570"/>
        <end position="589"/>
    </location>
</feature>
<evidence type="ECO:0000313" key="11">
    <source>
        <dbReference type="EMBL" id="RZF36640.1"/>
    </source>
</evidence>
<dbReference type="Gene3D" id="1.20.80.10">
    <property type="match status" value="1"/>
</dbReference>
<sequence length="2352" mass="264964">MLDGEKSMSLGKLPHSHSTPIGAMDGGGGGGGGGTLSHTASQQTLKKAGGGGGGGGGKMLALRVHMLDDSVTMFQIQAKAVGRVLFDQVCKQLHLLEADYFGLEYQDVAGTRYWVDLEKPVSRQVGLSLVDPLLRFCVKFYTPDPAQLEEEFTRYLFCLQVKRDLAHGHIQCNDNTAALMASYIVQAECGDFVAEDYPDPSYLSVYKFVPHQDLELERRIMENHKKHVGQSPAEADLNLLETARRCELYGMKMHPAKDHEGVPLNLSVAHMGIVVFQNYTKINTFSWAKIRKISFKRKRFLIKLHPEGYGYYKDTVEFFFEGRNECKNFWKKCVENHGFFRCSIVKKVPRQRTRVLSRGSSFRYSGKTQKQIVEFVRENYVKRQTFQRSQSFRHSSSVHSSVGMNVGGSLSAHPLLPLGDSSAGDLAAIVTAEAEAAEEDTDPDYNTTPSHHATITITQGQINTSTSYQHHRKPSSTSSSQQQLYFDYDDSDDRQSFCRHCGEELESISSSRRSSRSRRELSPVARNRSSQTDIVADIDYGEDTDEPPPPPPPTEPTYRWQRSASCKELGPPEVLDIPLPQPLDEPITRYDDTRRSCYSVAGSKTPSLDRSNVDAPETKVYSSSYPGTTSSLSTESGGQDDCVPNLEAGGSVLIIDTGSSHEEMVLSHDDLSHDSYELLEREHCELYESHSLSYVEPRYAGMDFNEFNEKCKQEIANKRAVEFHEFDAKCKPGMVIGFDSEASSTLQHYPVERTKSDPYVSDFWKVAKQHRRLLHQKSIDLTPTESSVDSGGAEEYNKNAPCTSKSVIDIPYTLHKQHFVKGKSEENTRSRKGTLSKVRHVHSADGGMRRDSSFDKRDVQVIKIDSDSSQDVCSCGSDRKETRRRDIKSSSLDSSDPDVIIVEYRGNRKKAFQKRASSGSKDSTDKESKDVRRGSSLDLPKSGSKESKSKQSKDLKQEFKDSKKKSGKLDRNKLSKEDSREKQKTTKTDRDAKHAERMLKKEDSLEGYDKVLSDDNLEKQKTESVTSIEDESTAIGIPDKRKSNTKTVVVSIEKEDNEVVIIEEPSELQKRKEMLKEIPLNKNEEDTSKKTVTTPTKKPVVSPETTWKKFGELPAPISHKRERSPILFARLGLSEGSTFSPSHRQASVVSPSSSRRAKSLDAPVVSLHRLPPVTSFSSKDDTLENDEDEFEEKTQRHGKQLLKDSLRREENQIEEEQLEEIGDNVEPSPCAERRPSTRKERLDSFKNTKSYSVDIWTSEETDAPGIPTLDVDDINIDFTSNDYDDETFITEPENPDDSDKLKDINIKRNVTTTEGEETEEDNKVLEEKIESSDVDVKVDEGEEGETEKKMLSEVTQSSTEKVRETLKESLQLEVIEPLDEPSTSGVRFIPEKRSFDEEPSSSSSKSVKPELSSTWKPFPLESSGSSSLEEGIFPPDDTGHYADEEEGSSHSNNGPDDFPTGFGYPMTGAEMIISGYTGGMFGLSRTLSRISERSTTSEQERSDFEDDISTKPSSRSLSVDDESLLSSDRQPSLSSDPPSATDIPFEDRALPDLPPLPPEPRRSTSLLRRPLPLTQEEEWPSPPDSDSPFDTPVISHVETFYMEIKPEEATKKFHTKPSALRLPQRSFDDYDSPCTDSDEGQAAALISPTRTTLKRRLQQSPSHQFIGQRSGSVPLSPTGVTGIKKFMEHRSKHRMGMKCTPYYSAPVPVSHEIRDVSEAIDRRGSGGGGSSRSIARSKCYSYYSLARDPPSDGSSSSLDNQDPPTAPNTIPRVSKKRRHHGASQKRFRHRVSVDMEVRDGHIVSVSSPSVIVACGGGGGGGDNNGRQQTASRETTKTDNSRAANQQQQQLAKQVQADRAYFIAKELLMTERTYRKDLEVINLWFRDEMSKEGEEELEGVAALLNMLYKQYVDEHLEVLVQLDALFRTNAKFEQVYREFESKVCYLPLTVFVLKPLHRLLHYTQLIERLVLYYGRHHPEFENCVSIQEKLDEATDLMINVLRQSENFVQLCELQRDMTGFEGLATTQRQFIRQGCLSKFSQRKGYQQRMFFLMSDVLLYTSRCGHMFVVHGQLPLRALMVQERADTPMTNSFVIYGGTRVLTVAASSAEEKQKWLEELAQAIADCKQIDANDSGKNSYLSLKSCSSSDEVMDKCGQSIEEGNSKVSAQRSNTTVHVCWHRNTSIGIEDQLRAVENQLSGYLLRKFKNSNGWQKLWVVFTNFCLFFYKTYQVQMETETQQSSGPMGKQTPIQQFFTKFVKSDDSPLASLPLLGYSISTPNEKDGIHKDYVFKLQFKNHVYFFRAESEYTFNRWMEVISSATQHSGRVRFFGNHRQFGSELEEEEEEEEGVESEA</sequence>
<dbReference type="SMART" id="SM00325">
    <property type="entry name" value="RhoGEF"/>
    <property type="match status" value="1"/>
</dbReference>
<feature type="region of interest" description="Disordered" evidence="7">
    <location>
        <begin position="1489"/>
        <end position="1568"/>
    </location>
</feature>
<dbReference type="CDD" id="cd14473">
    <property type="entry name" value="FERM_B-lobe"/>
    <property type="match status" value="1"/>
</dbReference>
<dbReference type="SMART" id="SM01196">
    <property type="entry name" value="FERM_C"/>
    <property type="match status" value="1"/>
</dbReference>
<feature type="region of interest" description="Disordered" evidence="7">
    <location>
        <begin position="819"/>
        <end position="857"/>
    </location>
</feature>
<dbReference type="GO" id="GO:0005085">
    <property type="term" value="F:guanyl-nucleotide exchange factor activity"/>
    <property type="evidence" value="ECO:0007669"/>
    <property type="project" value="UniProtKB-KW"/>
</dbReference>
<name>A0A482WUD3_LAOST</name>
<feature type="domain" description="PH" evidence="8">
    <location>
        <begin position="2028"/>
        <end position="2122"/>
    </location>
</feature>
<keyword evidence="12" id="KW-1185">Reference proteome</keyword>
<dbReference type="InterPro" id="IPR014352">
    <property type="entry name" value="FERM/acyl-CoA-bd_prot_sf"/>
</dbReference>
<feature type="region of interest" description="Disordered" evidence="7">
    <location>
        <begin position="464"/>
        <end position="483"/>
    </location>
</feature>
<feature type="compositionally biased region" description="Low complexity" evidence="7">
    <location>
        <begin position="1400"/>
        <end position="1413"/>
    </location>
</feature>
<dbReference type="SUPFAM" id="SSF50729">
    <property type="entry name" value="PH domain-like"/>
    <property type="match status" value="3"/>
</dbReference>
<organism evidence="11 12">
    <name type="scientific">Laodelphax striatellus</name>
    <name type="common">Small brown planthopper</name>
    <name type="synonym">Delphax striatella</name>
    <dbReference type="NCBI Taxonomy" id="195883"/>
    <lineage>
        <taxon>Eukaryota</taxon>
        <taxon>Metazoa</taxon>
        <taxon>Ecdysozoa</taxon>
        <taxon>Arthropoda</taxon>
        <taxon>Hexapoda</taxon>
        <taxon>Insecta</taxon>
        <taxon>Pterygota</taxon>
        <taxon>Neoptera</taxon>
        <taxon>Paraneoptera</taxon>
        <taxon>Hemiptera</taxon>
        <taxon>Auchenorrhyncha</taxon>
        <taxon>Fulgoroidea</taxon>
        <taxon>Delphacidae</taxon>
        <taxon>Criomorphinae</taxon>
        <taxon>Laodelphax</taxon>
    </lineage>
</organism>
<dbReference type="EMBL" id="QKKF02026118">
    <property type="protein sequence ID" value="RZF36640.1"/>
    <property type="molecule type" value="Genomic_DNA"/>
</dbReference>
<dbReference type="GO" id="GO:0071944">
    <property type="term" value="C:cell periphery"/>
    <property type="evidence" value="ECO:0007669"/>
    <property type="project" value="UniProtKB-ARBA"/>
</dbReference>
<dbReference type="SMART" id="SM00233">
    <property type="entry name" value="PH"/>
    <property type="match status" value="2"/>
</dbReference>
<feature type="compositionally biased region" description="Basic and acidic residues" evidence="7">
    <location>
        <begin position="1321"/>
        <end position="1339"/>
    </location>
</feature>
<comment type="caution">
    <text evidence="11">The sequence shown here is derived from an EMBL/GenBank/DDBJ whole genome shotgun (WGS) entry which is preliminary data.</text>
</comment>
<feature type="region of interest" description="Disordered" evidence="7">
    <location>
        <begin position="869"/>
        <end position="894"/>
    </location>
</feature>
<evidence type="ECO:0000256" key="1">
    <source>
        <dbReference type="ARBA" id="ARBA00004536"/>
    </source>
</evidence>
<dbReference type="PRINTS" id="PR00935">
    <property type="entry name" value="BAND41"/>
</dbReference>
<dbReference type="InterPro" id="IPR000798">
    <property type="entry name" value="Ez/rad/moesin-like"/>
</dbReference>
<feature type="compositionally biased region" description="Gly residues" evidence="7">
    <location>
        <begin position="24"/>
        <end position="35"/>
    </location>
</feature>
<dbReference type="SMR" id="A0A482WUD3"/>
<evidence type="ECO:0000259" key="8">
    <source>
        <dbReference type="PROSITE" id="PS50003"/>
    </source>
</evidence>
<dbReference type="InterPro" id="IPR001849">
    <property type="entry name" value="PH_domain"/>
</dbReference>
<dbReference type="FunFam" id="3.10.20.90:FF:000040">
    <property type="entry name" value="FERM, RhoGEF and pleckstrin domain-containing protein"/>
    <property type="match status" value="1"/>
</dbReference>
<dbReference type="Proteomes" id="UP000291343">
    <property type="component" value="Unassembled WGS sequence"/>
</dbReference>
<dbReference type="InterPro" id="IPR014847">
    <property type="entry name" value="FA"/>
</dbReference>
<gene>
    <name evidence="11" type="ORF">LSTR_LSTR012319</name>
</gene>
<feature type="domain" description="DH" evidence="9">
    <location>
        <begin position="1906"/>
        <end position="2006"/>
    </location>
</feature>
<dbReference type="PANTHER" id="PTHR45858:SF5">
    <property type="entry name" value="MOESIN_EZRIN_RADIXIN HOMOLOG 1"/>
    <property type="match status" value="1"/>
</dbReference>
<feature type="compositionally biased region" description="Gly residues" evidence="7">
    <location>
        <begin position="1814"/>
        <end position="1823"/>
    </location>
</feature>
<dbReference type="PROSITE" id="PS50003">
    <property type="entry name" value="PH_DOMAIN"/>
    <property type="match status" value="2"/>
</dbReference>
<dbReference type="InterPro" id="IPR029071">
    <property type="entry name" value="Ubiquitin-like_domsf"/>
</dbReference>
<dbReference type="InParanoid" id="A0A482WUD3"/>
<comment type="subcellular location">
    <subcellularLocation>
        <location evidence="1">Cell junction</location>
        <location evidence="1">Adherens junction</location>
    </subcellularLocation>
    <subcellularLocation>
        <location evidence="6">Cell projection</location>
        <location evidence="6">Rhabdomere</location>
    </subcellularLocation>
</comment>
<dbReference type="InterPro" id="IPR019747">
    <property type="entry name" value="FERM_CS"/>
</dbReference>
<dbReference type="InterPro" id="IPR011993">
    <property type="entry name" value="PH-like_dom_sf"/>
</dbReference>
<dbReference type="SUPFAM" id="SSF48065">
    <property type="entry name" value="DBL homology domain (DH-domain)"/>
    <property type="match status" value="1"/>
</dbReference>
<feature type="compositionally biased region" description="Low complexity" evidence="7">
    <location>
        <begin position="1142"/>
        <end position="1154"/>
    </location>
</feature>
<feature type="compositionally biased region" description="Acidic residues" evidence="7">
    <location>
        <begin position="1282"/>
        <end position="1296"/>
    </location>
</feature>
<dbReference type="CDD" id="cd13235">
    <property type="entry name" value="PH2_FARP1-like"/>
    <property type="match status" value="1"/>
</dbReference>
<dbReference type="InterPro" id="IPR041788">
    <property type="entry name" value="FARP1/FARP2/FRMD7_FERM_C"/>
</dbReference>
<feature type="domain" description="PH" evidence="8">
    <location>
        <begin position="2193"/>
        <end position="2320"/>
    </location>
</feature>
<proteinExistence type="predicted"/>
<keyword evidence="3" id="KW-0344">Guanine-nucleotide releasing factor</keyword>
<dbReference type="GO" id="GO:0030182">
    <property type="term" value="P:neuron differentiation"/>
    <property type="evidence" value="ECO:0007669"/>
    <property type="project" value="UniProtKB-ARBA"/>
</dbReference>
<feature type="domain" description="FERM" evidence="10">
    <location>
        <begin position="60"/>
        <end position="344"/>
    </location>
</feature>
<feature type="compositionally biased region" description="Basic and acidic residues" evidence="7">
    <location>
        <begin position="1297"/>
        <end position="1306"/>
    </location>
</feature>
<dbReference type="PROSITE" id="PS50010">
    <property type="entry name" value="DH_2"/>
    <property type="match status" value="1"/>
</dbReference>
<dbReference type="Gene3D" id="3.10.20.90">
    <property type="entry name" value="Phosphatidylinositol 3-kinase Catalytic Subunit, Chain A, domain 1"/>
    <property type="match status" value="1"/>
</dbReference>
<feature type="compositionally biased region" description="Basic and acidic residues" evidence="7">
    <location>
        <begin position="943"/>
        <end position="961"/>
    </location>
</feature>
<dbReference type="Pfam" id="PF09380">
    <property type="entry name" value="FERM_C"/>
    <property type="match status" value="1"/>
</dbReference>
<dbReference type="SUPFAM" id="SSF54236">
    <property type="entry name" value="Ubiquitin-like"/>
    <property type="match status" value="1"/>
</dbReference>
<evidence type="ECO:0000256" key="6">
    <source>
        <dbReference type="ARBA" id="ARBA00043944"/>
    </source>
</evidence>
<keyword evidence="5" id="KW-0965">Cell junction</keyword>
<accession>A0A482WUD3</accession>
<dbReference type="PROSITE" id="PS00660">
    <property type="entry name" value="FERM_1"/>
    <property type="match status" value="1"/>
</dbReference>
<dbReference type="FunFam" id="1.20.80.10:FF:000005">
    <property type="entry name" value="FERM, RhoGEF and pleckstrin domain-containing protein 1"/>
    <property type="match status" value="1"/>
</dbReference>
<dbReference type="GO" id="GO:0016028">
    <property type="term" value="C:rhabdomere"/>
    <property type="evidence" value="ECO:0007669"/>
    <property type="project" value="UniProtKB-SubCell"/>
</dbReference>
<evidence type="ECO:0000256" key="5">
    <source>
        <dbReference type="ARBA" id="ARBA00022949"/>
    </source>
</evidence>
<evidence type="ECO:0000256" key="4">
    <source>
        <dbReference type="ARBA" id="ARBA00022737"/>
    </source>
</evidence>
<dbReference type="CDD" id="cd17098">
    <property type="entry name" value="FERM_F1_FARP1_like"/>
    <property type="match status" value="1"/>
</dbReference>
<dbReference type="Pfam" id="PF00621">
    <property type="entry name" value="RhoGEF"/>
    <property type="match status" value="1"/>
</dbReference>
<reference evidence="11 12" key="1">
    <citation type="journal article" date="2017" name="Gigascience">
        <title>Genome sequence of the small brown planthopper, Laodelphax striatellus.</title>
        <authorList>
            <person name="Zhu J."/>
            <person name="Jiang F."/>
            <person name="Wang X."/>
            <person name="Yang P."/>
            <person name="Bao Y."/>
            <person name="Zhao W."/>
            <person name="Wang W."/>
            <person name="Lu H."/>
            <person name="Wang Q."/>
            <person name="Cui N."/>
            <person name="Li J."/>
            <person name="Chen X."/>
            <person name="Luo L."/>
            <person name="Yu J."/>
            <person name="Kang L."/>
            <person name="Cui F."/>
        </authorList>
    </citation>
    <scope>NUCLEOTIDE SEQUENCE [LARGE SCALE GENOMIC DNA]</scope>
    <source>
        <strain evidence="11">Lst14</strain>
    </source>
</reference>
<dbReference type="Gene3D" id="1.20.900.10">
    <property type="entry name" value="Dbl homology (DH) domain"/>
    <property type="match status" value="1"/>
</dbReference>
<feature type="region of interest" description="Disordered" evidence="7">
    <location>
        <begin position="1281"/>
        <end position="1467"/>
    </location>
</feature>